<dbReference type="OrthoDB" id="121744at2"/>
<evidence type="ECO:0000256" key="2">
    <source>
        <dbReference type="ARBA" id="ARBA00006679"/>
    </source>
</evidence>
<geneLocation type="plasmid" evidence="9">
    <name>prgalie4872d</name>
</geneLocation>
<dbReference type="Pfam" id="PF07681">
    <property type="entry name" value="DoxX"/>
    <property type="match status" value="1"/>
</dbReference>
<keyword evidence="6 7" id="KW-0472">Membrane</keyword>
<dbReference type="AlphaFoldDB" id="A0A1L5NS95"/>
<evidence type="ECO:0000313" key="9">
    <source>
        <dbReference type="Proteomes" id="UP000184749"/>
    </source>
</evidence>
<reference evidence="8 9" key="1">
    <citation type="submission" date="2016-09" db="EMBL/GenBank/DDBJ databases">
        <title>The complete genome sequences of Rhizobium gallicum, symbiovars gallicum and phaseoli, symbionts associated to common bean (Phaseolus vulgaris).</title>
        <authorList>
            <person name="Bustos P."/>
            <person name="Santamaria R.I."/>
            <person name="Perez-Carrascal O.M."/>
            <person name="Juarez S."/>
            <person name="Lozano L."/>
            <person name="Martinez-Flores I."/>
            <person name="Martinez-Romero E."/>
            <person name="Cevallos M."/>
            <person name="Romero D."/>
            <person name="Davila G."/>
            <person name="Gonzalez V."/>
        </authorList>
    </citation>
    <scope>NUCLEOTIDE SEQUENCE [LARGE SCALE GENOMIC DNA]</scope>
    <source>
        <strain evidence="8 9">IE4872</strain>
        <plasmid evidence="9">prgalie4872d</plasmid>
    </source>
</reference>
<comment type="subcellular location">
    <subcellularLocation>
        <location evidence="1">Cell membrane</location>
        <topology evidence="1">Multi-pass membrane protein</topology>
    </subcellularLocation>
</comment>
<dbReference type="PANTHER" id="PTHR33452:SF1">
    <property type="entry name" value="INNER MEMBRANE PROTEIN YPHA-RELATED"/>
    <property type="match status" value="1"/>
</dbReference>
<organism evidence="8 9">
    <name type="scientific">Rhizobium gallicum</name>
    <dbReference type="NCBI Taxonomy" id="56730"/>
    <lineage>
        <taxon>Bacteria</taxon>
        <taxon>Pseudomonadati</taxon>
        <taxon>Pseudomonadota</taxon>
        <taxon>Alphaproteobacteria</taxon>
        <taxon>Hyphomicrobiales</taxon>
        <taxon>Rhizobiaceae</taxon>
        <taxon>Rhizobium/Agrobacterium group</taxon>
        <taxon>Rhizobium</taxon>
    </lineage>
</organism>
<evidence type="ECO:0000256" key="5">
    <source>
        <dbReference type="ARBA" id="ARBA00022989"/>
    </source>
</evidence>
<dbReference type="InterPro" id="IPR051907">
    <property type="entry name" value="DoxX-like_oxidoreductase"/>
</dbReference>
<sequence>MSLLYTFSRKSVSIVTRLLLGMKTVATHVAPPVMRVALALPFFRSGLTRWDGFLSLSPGTLFLFEEQFKLHIFGGEYTIPAPDQLALMTAIAEIALPSLLIAGLGTRFAALGLLVMTGVIQLVFPDGWSNFHLYWAALAVGIVAIGPGVFFSLDHWIGRSVTRSDWQGAK</sequence>
<dbReference type="Proteomes" id="UP000184749">
    <property type="component" value="Plasmid pRgalIE4872d"/>
</dbReference>
<keyword evidence="3" id="KW-1003">Cell membrane</keyword>
<dbReference type="EMBL" id="CP017105">
    <property type="protein sequence ID" value="APO70764.1"/>
    <property type="molecule type" value="Genomic_DNA"/>
</dbReference>
<keyword evidence="8" id="KW-0614">Plasmid</keyword>
<accession>A0A1L5NS95</accession>
<evidence type="ECO:0000256" key="4">
    <source>
        <dbReference type="ARBA" id="ARBA00022692"/>
    </source>
</evidence>
<feature type="transmembrane region" description="Helical" evidence="7">
    <location>
        <begin position="94"/>
        <end position="120"/>
    </location>
</feature>
<keyword evidence="5 7" id="KW-1133">Transmembrane helix</keyword>
<gene>
    <name evidence="8" type="ORF">IE4872_PD00225</name>
</gene>
<dbReference type="GO" id="GO:0005886">
    <property type="term" value="C:plasma membrane"/>
    <property type="evidence" value="ECO:0007669"/>
    <property type="project" value="UniProtKB-SubCell"/>
</dbReference>
<keyword evidence="4 7" id="KW-0812">Transmembrane</keyword>
<evidence type="ECO:0000256" key="6">
    <source>
        <dbReference type="ARBA" id="ARBA00023136"/>
    </source>
</evidence>
<comment type="similarity">
    <text evidence="2">Belongs to the DoxX family.</text>
</comment>
<evidence type="ECO:0000256" key="1">
    <source>
        <dbReference type="ARBA" id="ARBA00004651"/>
    </source>
</evidence>
<dbReference type="InterPro" id="IPR032808">
    <property type="entry name" value="DoxX"/>
</dbReference>
<feature type="transmembrane region" description="Helical" evidence="7">
    <location>
        <begin position="132"/>
        <end position="153"/>
    </location>
</feature>
<name>A0A1L5NS95_9HYPH</name>
<dbReference type="RefSeq" id="WP_083635917.1">
    <property type="nucleotide sequence ID" value="NZ_CP017105.1"/>
</dbReference>
<protein>
    <submittedName>
        <fullName evidence="8">DoxX family protein</fullName>
    </submittedName>
</protein>
<evidence type="ECO:0000256" key="3">
    <source>
        <dbReference type="ARBA" id="ARBA00022475"/>
    </source>
</evidence>
<dbReference type="PANTHER" id="PTHR33452">
    <property type="entry name" value="OXIDOREDUCTASE CATD-RELATED"/>
    <property type="match status" value="1"/>
</dbReference>
<proteinExistence type="inferred from homology"/>
<evidence type="ECO:0000313" key="8">
    <source>
        <dbReference type="EMBL" id="APO70764.1"/>
    </source>
</evidence>
<evidence type="ECO:0000256" key="7">
    <source>
        <dbReference type="SAM" id="Phobius"/>
    </source>
</evidence>